<dbReference type="Proteomes" id="UP000095286">
    <property type="component" value="Unplaced"/>
</dbReference>
<name>A0AC35TMX4_9BILA</name>
<proteinExistence type="predicted"/>
<evidence type="ECO:0000313" key="1">
    <source>
        <dbReference type="Proteomes" id="UP000095286"/>
    </source>
</evidence>
<evidence type="ECO:0000313" key="2">
    <source>
        <dbReference type="WBParaSite" id="RSKR_0000220100.1"/>
    </source>
</evidence>
<reference evidence="2" key="1">
    <citation type="submission" date="2016-11" db="UniProtKB">
        <authorList>
            <consortium name="WormBaseParasite"/>
        </authorList>
    </citation>
    <scope>IDENTIFICATION</scope>
    <source>
        <strain evidence="2">KR3021</strain>
    </source>
</reference>
<dbReference type="WBParaSite" id="RSKR_0000220100.1">
    <property type="protein sequence ID" value="RSKR_0000220100.1"/>
    <property type="gene ID" value="RSKR_0000220100"/>
</dbReference>
<sequence length="1114" mass="126739">MYGGLSDIASKTRDESLRHGKKLPPLNLSFKKAENALSPENTELSTTRTNFTNKDDVEEGQETPMSPGSQSQVSKRTQSSLEMTTTIRQNIRSRAKASLQTKRGSVQLEKRILRSKLALLSTKKKEVAPYDPDEADDKIEKAISIGNQYTMQKQNLEAPVDHQRSFFVDNYEVPLIGDDSVVTSFYQKAYNIIMFSPILKQILTYYKEGTNYGIEDGASIFKSTEKDYTKLIKRSGICFMNNGSELIGSKQETFYTTDVKSYEHVDYEESTLVEYVYRENKGEDEGSDNESQKKKAEFKEYLSKCEWQLQIDFNNVFVTRSAIVQMDENFEVPINEEYNLSVHDEAESIHVILYERYEKGVYQMIAKVGITLDEDESGEGVDGKFTFGSEAKFKSFNNFIGAGGDTLYNLNGCLITHLKGYGKEALNDYARKFSLKHADSTVQETFSLIPPESRLIGDEEFDEDIRFNALHARYENRKMPGRHEKSIPLYCEEMDNKFIFLDEPSSADLGVYSFGIEGFKKAARQMAITLRSDTLQMNGSTIDSIKKYNDIIREETFPNLFSGFGALFGTKDISRKLKPMRKDVDRIITTSITQFKILINVQSASNLPSVIDDTILHPFVEITFQGKSIRTNLSEGTNPLWQQTISFDFDGSQLGNSALNSVTDKFTFTIFNQVFSTMKHDDREVNTIHKQIDLHYLSKVEVPFSTIYIKGKIDGNLLLENSIFTKGYSSKGHSFLKVSMSTDPMIAAPLPDQSMLNLSTEEEEVVLKAMDWRNKCLVQHGDRRYKALVLNNNGRSVLVCRYLRPVKPPIILEQFCSDKLKFLKQAVQLVKNIPSIVDPIMFPGTCDLWTAIDQTIAIAYGSEEEKAIMLCCWLLYHKYDASIILCDSLPEGSNGAYVLVDTSLHLSLVNTQTGTIWKTTDTFCPIINIGTIITENNVYGNIQKTNSLSGMSFELNKIDLWKPLFEKYVPEFTGVQNETPNYNKISDEVLLELKTSLEREIKAEIDKSRQYGIPQWNILVSRTLRDILAEESILFNNKEIERIIQDQFKTYFKINSVIISIPFYSREAVIEHILNLKLHINSDPKVQFAISVNVVPFVNNIVNCRIALAYVIPL</sequence>
<protein>
    <submittedName>
        <fullName evidence="2">C2 domain-containing protein</fullName>
    </submittedName>
</protein>
<organism evidence="1 2">
    <name type="scientific">Rhabditophanes sp. KR3021</name>
    <dbReference type="NCBI Taxonomy" id="114890"/>
    <lineage>
        <taxon>Eukaryota</taxon>
        <taxon>Metazoa</taxon>
        <taxon>Ecdysozoa</taxon>
        <taxon>Nematoda</taxon>
        <taxon>Chromadorea</taxon>
        <taxon>Rhabditida</taxon>
        <taxon>Tylenchina</taxon>
        <taxon>Panagrolaimomorpha</taxon>
        <taxon>Strongyloidoidea</taxon>
        <taxon>Alloionematidae</taxon>
        <taxon>Rhabditophanes</taxon>
    </lineage>
</organism>
<accession>A0AC35TMX4</accession>